<sequence length="440" mass="48349">MPLLRHLELLRNPLDNGGLLAILDGCPHLEYLDVRNCLNLKLQGKLRRECVRRIKNFRYSDVYKLYTRYYYRFSSRQFFKSIDNDDIEVQLLWARAEEQAENEEDMLKESDECEYPTNVFISGGTSLAELQASIERRLGLDGRKRVSHIFYRVPVAVVSSGVKYDCFSVESDEDLQVLFHCRQQFSEVRTTELYVEIADVGASSGGSNPHPQQVHVGPTHCPPDAGGPTVAPVASPSFDVNLPQGNDDGCDFNDNRSIGELAVAIAAAPQPPSPHMGHAEPEPLGEEALRCDGSDEEPMMIEGDSDDDEGIIPVSREVPTSSGTQQYPPHFSTLNLEAGSAAGPADGGSGSYVQGSIGSSVGGEFQIGQTFQSKEEVLLAVKNYSIRRGVEYKVFESDHDKFHGDCPAHHCWRTISGGGPSANSHPSLGTSIVRHIIDPQ</sequence>
<organism evidence="3 4">
    <name type="scientific">Stylosanthes scabra</name>
    <dbReference type="NCBI Taxonomy" id="79078"/>
    <lineage>
        <taxon>Eukaryota</taxon>
        <taxon>Viridiplantae</taxon>
        <taxon>Streptophyta</taxon>
        <taxon>Embryophyta</taxon>
        <taxon>Tracheophyta</taxon>
        <taxon>Spermatophyta</taxon>
        <taxon>Magnoliopsida</taxon>
        <taxon>eudicotyledons</taxon>
        <taxon>Gunneridae</taxon>
        <taxon>Pentapetalae</taxon>
        <taxon>rosids</taxon>
        <taxon>fabids</taxon>
        <taxon>Fabales</taxon>
        <taxon>Fabaceae</taxon>
        <taxon>Papilionoideae</taxon>
        <taxon>50 kb inversion clade</taxon>
        <taxon>dalbergioids sensu lato</taxon>
        <taxon>Dalbergieae</taxon>
        <taxon>Pterocarpus clade</taxon>
        <taxon>Stylosanthes</taxon>
    </lineage>
</organism>
<evidence type="ECO:0000313" key="3">
    <source>
        <dbReference type="EMBL" id="MED6134904.1"/>
    </source>
</evidence>
<evidence type="ECO:0000256" key="1">
    <source>
        <dbReference type="SAM" id="MobiDB-lite"/>
    </source>
</evidence>
<feature type="region of interest" description="Disordered" evidence="1">
    <location>
        <begin position="269"/>
        <end position="290"/>
    </location>
</feature>
<dbReference type="EMBL" id="JASCZI010060642">
    <property type="protein sequence ID" value="MED6134904.1"/>
    <property type="molecule type" value="Genomic_DNA"/>
</dbReference>
<dbReference type="Proteomes" id="UP001341840">
    <property type="component" value="Unassembled WGS sequence"/>
</dbReference>
<dbReference type="Gene3D" id="3.80.10.10">
    <property type="entry name" value="Ribonuclease Inhibitor"/>
    <property type="match status" value="1"/>
</dbReference>
<evidence type="ECO:0000313" key="4">
    <source>
        <dbReference type="Proteomes" id="UP001341840"/>
    </source>
</evidence>
<name>A0ABU6SF10_9FABA</name>
<feature type="compositionally biased region" description="Polar residues" evidence="1">
    <location>
        <begin position="318"/>
        <end position="335"/>
    </location>
</feature>
<proteinExistence type="predicted"/>
<feature type="compositionally biased region" description="Basic and acidic residues" evidence="1">
    <location>
        <begin position="277"/>
        <end position="290"/>
    </location>
</feature>
<accession>A0ABU6SF10</accession>
<feature type="domain" description="Transposase MuDR plant" evidence="2">
    <location>
        <begin position="366"/>
        <end position="413"/>
    </location>
</feature>
<feature type="region of interest" description="Disordered" evidence="1">
    <location>
        <begin position="318"/>
        <end position="349"/>
    </location>
</feature>
<reference evidence="3 4" key="1">
    <citation type="journal article" date="2023" name="Plants (Basel)">
        <title>Bridging the Gap: Combining Genomics and Transcriptomics Approaches to Understand Stylosanthes scabra, an Orphan Legume from the Brazilian Caatinga.</title>
        <authorList>
            <person name="Ferreira-Neto J.R.C."/>
            <person name="da Silva M.D."/>
            <person name="Binneck E."/>
            <person name="de Melo N.F."/>
            <person name="da Silva R.H."/>
            <person name="de Melo A.L.T.M."/>
            <person name="Pandolfi V."/>
            <person name="Bustamante F.O."/>
            <person name="Brasileiro-Vidal A.C."/>
            <person name="Benko-Iseppon A.M."/>
        </authorList>
    </citation>
    <scope>NUCLEOTIDE SEQUENCE [LARGE SCALE GENOMIC DNA]</scope>
    <source>
        <tissue evidence="3">Leaves</tissue>
    </source>
</reference>
<comment type="caution">
    <text evidence="3">The sequence shown here is derived from an EMBL/GenBank/DDBJ whole genome shotgun (WGS) entry which is preliminary data.</text>
</comment>
<dbReference type="PANTHER" id="PTHR38926:SF2">
    <property type="entry name" value="F-BOX_LRR-REPEAT PROTEIN 21-RELATED"/>
    <property type="match status" value="1"/>
</dbReference>
<evidence type="ECO:0000259" key="2">
    <source>
        <dbReference type="Pfam" id="PF03108"/>
    </source>
</evidence>
<dbReference type="InterPro" id="IPR004332">
    <property type="entry name" value="Transposase_MuDR"/>
</dbReference>
<keyword evidence="4" id="KW-1185">Reference proteome</keyword>
<dbReference type="InterPro" id="IPR032675">
    <property type="entry name" value="LRR_dom_sf"/>
</dbReference>
<dbReference type="SUPFAM" id="SSF52047">
    <property type="entry name" value="RNI-like"/>
    <property type="match status" value="1"/>
</dbReference>
<dbReference type="Pfam" id="PF03108">
    <property type="entry name" value="DBD_Tnp_Mut"/>
    <property type="match status" value="1"/>
</dbReference>
<protein>
    <recommendedName>
        <fullName evidence="2">Transposase MuDR plant domain-containing protein</fullName>
    </recommendedName>
</protein>
<gene>
    <name evidence="3" type="ORF">PIB30_041232</name>
</gene>
<dbReference type="PANTHER" id="PTHR38926">
    <property type="entry name" value="F-BOX DOMAIN CONTAINING PROTEIN, EXPRESSED"/>
    <property type="match status" value="1"/>
</dbReference>